<dbReference type="Proteomes" id="UP000243975">
    <property type="component" value="Unassembled WGS sequence"/>
</dbReference>
<keyword evidence="1" id="KW-0812">Transmembrane</keyword>
<organism evidence="2 3">
    <name type="scientific">Cynara cardunculus var. scolymus</name>
    <name type="common">Globe artichoke</name>
    <name type="synonym">Cynara scolymus</name>
    <dbReference type="NCBI Taxonomy" id="59895"/>
    <lineage>
        <taxon>Eukaryota</taxon>
        <taxon>Viridiplantae</taxon>
        <taxon>Streptophyta</taxon>
        <taxon>Embryophyta</taxon>
        <taxon>Tracheophyta</taxon>
        <taxon>Spermatophyta</taxon>
        <taxon>Magnoliopsida</taxon>
        <taxon>eudicotyledons</taxon>
        <taxon>Gunneridae</taxon>
        <taxon>Pentapetalae</taxon>
        <taxon>asterids</taxon>
        <taxon>campanulids</taxon>
        <taxon>Asterales</taxon>
        <taxon>Asteraceae</taxon>
        <taxon>Carduoideae</taxon>
        <taxon>Cardueae</taxon>
        <taxon>Carduinae</taxon>
        <taxon>Cynara</taxon>
    </lineage>
</organism>
<name>A0A103XTG6_CYNCS</name>
<gene>
    <name evidence="2" type="ORF">Ccrd_001336</name>
</gene>
<evidence type="ECO:0000313" key="2">
    <source>
        <dbReference type="EMBL" id="KVH96591.1"/>
    </source>
</evidence>
<reference evidence="2 3" key="1">
    <citation type="journal article" date="2016" name="Sci. Rep.">
        <title>The genome sequence of the outbreeding globe artichoke constructed de novo incorporating a phase-aware low-pass sequencing strategy of F1 progeny.</title>
        <authorList>
            <person name="Scaglione D."/>
            <person name="Reyes-Chin-Wo S."/>
            <person name="Acquadro A."/>
            <person name="Froenicke L."/>
            <person name="Portis E."/>
            <person name="Beitel C."/>
            <person name="Tirone M."/>
            <person name="Mauro R."/>
            <person name="Lo Monaco A."/>
            <person name="Mauromicale G."/>
            <person name="Faccioli P."/>
            <person name="Cattivelli L."/>
            <person name="Rieseberg L."/>
            <person name="Michelmore R."/>
            <person name="Lanteri S."/>
        </authorList>
    </citation>
    <scope>NUCLEOTIDE SEQUENCE [LARGE SCALE GENOMIC DNA]</scope>
    <source>
        <strain evidence="2">2C</strain>
    </source>
</reference>
<accession>A0A103XTG6</accession>
<keyword evidence="1" id="KW-1133">Transmembrane helix</keyword>
<dbReference type="AlphaFoldDB" id="A0A103XTG6"/>
<evidence type="ECO:0000256" key="1">
    <source>
        <dbReference type="SAM" id="Phobius"/>
    </source>
</evidence>
<feature type="transmembrane region" description="Helical" evidence="1">
    <location>
        <begin position="61"/>
        <end position="78"/>
    </location>
</feature>
<dbReference type="EMBL" id="LEKV01004268">
    <property type="protein sequence ID" value="KVH96591.1"/>
    <property type="molecule type" value="Genomic_DNA"/>
</dbReference>
<comment type="caution">
    <text evidence="2">The sequence shown here is derived from an EMBL/GenBank/DDBJ whole genome shotgun (WGS) entry which is preliminary data.</text>
</comment>
<sequence length="112" mass="12894">MASMLRFRPFCKGFLFLPVSLIVILIELPLHLFPISSDGVFENSIKLSQQDILVCIETVPYPPQLILLIAIPIFKFTLKYNMMFLSDDRDHEMLFGLLQQLSMRQDESSSKA</sequence>
<dbReference type="Gramene" id="KVH96591">
    <property type="protein sequence ID" value="KVH96591"/>
    <property type="gene ID" value="Ccrd_001336"/>
</dbReference>
<proteinExistence type="predicted"/>
<evidence type="ECO:0000313" key="3">
    <source>
        <dbReference type="Proteomes" id="UP000243975"/>
    </source>
</evidence>
<keyword evidence="3" id="KW-1185">Reference proteome</keyword>
<protein>
    <submittedName>
        <fullName evidence="2">Uncharacterized protein</fullName>
    </submittedName>
</protein>
<keyword evidence="1" id="KW-0472">Membrane</keyword>